<dbReference type="InterPro" id="IPR001680">
    <property type="entry name" value="WD40_rpt"/>
</dbReference>
<evidence type="ECO:0000256" key="1">
    <source>
        <dbReference type="ARBA" id="ARBA00005156"/>
    </source>
</evidence>
<sequence length="368" mass="42525">MKNMFCTLDTFDTEFCADSVEWCPINFFKDIFVCGTYQLINDENLISNTSILSKRLGRIYLCQVLQNGNLKLLQKLEVPAILDMKWAHVICQKKILLGISNSLGYLQIYELKNNDKKKNLELIIQKKVSDEDEVLALSLDWCTGKLTNNNDFGTKIVVSDSKGFISLFEINENELNKINSWSAHEFEAWITAFDYWNINVIYSGGDDCKFQRIDTRIKNITLLNKVHGAGVTSIHSNATREFLLASGSYDEILRLWDTRNFKQPISNVKLDGGIWRLKWDPFERKYLFAACMYGGFRIIDCENTVTLSIIGEYNEHKSIAYGCDWSFLNSEEISEQIFKRKIENVFLTSTCSFYDHILKVSALYLNHE</sequence>
<dbReference type="InterPro" id="IPR019775">
    <property type="entry name" value="WD40_repeat_CS"/>
</dbReference>
<evidence type="ECO:0000256" key="7">
    <source>
        <dbReference type="ARBA" id="ARBA00047551"/>
    </source>
</evidence>
<evidence type="ECO:0000256" key="3">
    <source>
        <dbReference type="ARBA" id="ARBA00022737"/>
    </source>
</evidence>
<dbReference type="GO" id="GO:0017183">
    <property type="term" value="P:protein histidyl modification to diphthamide"/>
    <property type="evidence" value="ECO:0007669"/>
    <property type="project" value="TreeGrafter"/>
</dbReference>
<dbReference type="OrthoDB" id="1930760at2759"/>
<dbReference type="EnsemblMetazoa" id="XM_006564963">
    <property type="protein sequence ID" value="XP_006565026"/>
    <property type="gene ID" value="LOC100577136"/>
</dbReference>
<organism evidence="9">
    <name type="scientific">Apis mellifera</name>
    <name type="common">Honeybee</name>
    <dbReference type="NCBI Taxonomy" id="7460"/>
    <lineage>
        <taxon>Eukaryota</taxon>
        <taxon>Metazoa</taxon>
        <taxon>Ecdysozoa</taxon>
        <taxon>Arthropoda</taxon>
        <taxon>Hexapoda</taxon>
        <taxon>Insecta</taxon>
        <taxon>Pterygota</taxon>
        <taxon>Neoptera</taxon>
        <taxon>Endopterygota</taxon>
        <taxon>Hymenoptera</taxon>
        <taxon>Apocrita</taxon>
        <taxon>Aculeata</taxon>
        <taxon>Apoidea</taxon>
        <taxon>Anthophila</taxon>
        <taxon>Apidae</taxon>
        <taxon>Apis</taxon>
    </lineage>
</organism>
<evidence type="ECO:0000256" key="6">
    <source>
        <dbReference type="ARBA" id="ARBA00039131"/>
    </source>
</evidence>
<keyword evidence="3" id="KW-0677">Repeat</keyword>
<dbReference type="GeneID" id="100577136"/>
<gene>
    <name evidence="11" type="primary">LOC100577136</name>
</gene>
<reference evidence="11" key="2">
    <citation type="submission" date="2025-04" db="UniProtKB">
        <authorList>
            <consortium name="RefSeq"/>
        </authorList>
    </citation>
    <scope>IDENTIFICATION</scope>
    <source>
        <strain evidence="11">DH4</strain>
        <tissue evidence="11">Whole body</tissue>
    </source>
</reference>
<keyword evidence="11" id="KW-0808">Transferase</keyword>
<keyword evidence="11" id="KW-0489">Methyltransferase</keyword>
<dbReference type="SUPFAM" id="SSF50978">
    <property type="entry name" value="WD40 repeat-like"/>
    <property type="match status" value="1"/>
</dbReference>
<dbReference type="PROSITE" id="PS50082">
    <property type="entry name" value="WD_REPEATS_2"/>
    <property type="match status" value="1"/>
</dbReference>
<evidence type="ECO:0000313" key="9">
    <source>
        <dbReference type="EnsemblMetazoa" id="XP_006565026"/>
    </source>
</evidence>
<dbReference type="PANTHER" id="PTHR46042:SF1">
    <property type="entry name" value="DIPHTHINE METHYLTRANSFERASE"/>
    <property type="match status" value="1"/>
</dbReference>
<dbReference type="GO" id="GO:0005737">
    <property type="term" value="C:cytoplasm"/>
    <property type="evidence" value="ECO:0007669"/>
    <property type="project" value="TreeGrafter"/>
</dbReference>
<comment type="pathway">
    <text evidence="1">Protein modification; peptidyl-diphthamide biosynthesis.</text>
</comment>
<dbReference type="Pfam" id="PF00400">
    <property type="entry name" value="WD40"/>
    <property type="match status" value="1"/>
</dbReference>
<name>A0A7M7LRR7_APIME</name>
<dbReference type="PANTHER" id="PTHR46042">
    <property type="entry name" value="DIPHTHINE METHYLTRANSFERASE"/>
    <property type="match status" value="1"/>
</dbReference>
<keyword evidence="10" id="KW-1185">Reference proteome</keyword>
<keyword evidence="4" id="KW-0378">Hydrolase</keyword>
<dbReference type="Gene3D" id="2.130.10.10">
    <property type="entry name" value="YVTN repeat-like/Quinoprotein amine dehydrogenase"/>
    <property type="match status" value="1"/>
</dbReference>
<dbReference type="KEGG" id="ame:100577136"/>
<dbReference type="Proteomes" id="UP000005203">
    <property type="component" value="Linkage group LG14"/>
</dbReference>
<evidence type="ECO:0000313" key="10">
    <source>
        <dbReference type="Proteomes" id="UP000005203"/>
    </source>
</evidence>
<dbReference type="InterPro" id="IPR036322">
    <property type="entry name" value="WD40_repeat_dom_sf"/>
</dbReference>
<evidence type="ECO:0000256" key="2">
    <source>
        <dbReference type="ARBA" id="ARBA00022574"/>
    </source>
</evidence>
<dbReference type="GO" id="GO:0061685">
    <property type="term" value="F:diphthine methylesterase activity"/>
    <property type="evidence" value="ECO:0007669"/>
    <property type="project" value="UniProtKB-EC"/>
</dbReference>
<evidence type="ECO:0000256" key="5">
    <source>
        <dbReference type="ARBA" id="ARBA00038092"/>
    </source>
</evidence>
<dbReference type="GO" id="GO:0032259">
    <property type="term" value="P:methylation"/>
    <property type="evidence" value="ECO:0007669"/>
    <property type="project" value="UniProtKB-KW"/>
</dbReference>
<accession>A0A8B6Z2D2</accession>
<dbReference type="PROSITE" id="PS00678">
    <property type="entry name" value="WD_REPEATS_1"/>
    <property type="match status" value="1"/>
</dbReference>
<accession>A0A7M7LRR7</accession>
<evidence type="ECO:0000256" key="4">
    <source>
        <dbReference type="ARBA" id="ARBA00022801"/>
    </source>
</evidence>
<dbReference type="RefSeq" id="XP_006565026.1">
    <property type="nucleotide sequence ID" value="XM_006564963.3"/>
</dbReference>
<dbReference type="AlphaFoldDB" id="A0A7M7LRR7"/>
<dbReference type="EC" id="3.1.1.97" evidence="6"/>
<dbReference type="InterPro" id="IPR015943">
    <property type="entry name" value="WD40/YVTN_repeat-like_dom_sf"/>
</dbReference>
<dbReference type="SMART" id="SM00320">
    <property type="entry name" value="WD40"/>
    <property type="match status" value="3"/>
</dbReference>
<keyword evidence="2 8" id="KW-0853">WD repeat</keyword>
<comment type="similarity">
    <text evidence="5">Belongs to the DPH7 family.</text>
</comment>
<proteinExistence type="inferred from homology"/>
<reference evidence="9" key="1">
    <citation type="submission" date="2021-01" db="UniProtKB">
        <authorList>
            <consortium name="EnsemblMetazoa"/>
        </authorList>
    </citation>
    <scope>IDENTIFICATION</scope>
    <source>
        <strain evidence="9">DH4</strain>
    </source>
</reference>
<evidence type="ECO:0000313" key="11">
    <source>
        <dbReference type="RefSeq" id="XP_006565026.1"/>
    </source>
</evidence>
<evidence type="ECO:0000256" key="8">
    <source>
        <dbReference type="PROSITE-ProRule" id="PRU00221"/>
    </source>
</evidence>
<comment type="catalytic activity">
    <reaction evidence="7">
        <text>diphthine methyl ester-[translation elongation factor 2] + H2O = diphthine-[translation elongation factor 2] + methanol + H(+)</text>
        <dbReference type="Rhea" id="RHEA:42656"/>
        <dbReference type="Rhea" id="RHEA-COMP:10172"/>
        <dbReference type="Rhea" id="RHEA-COMP:10173"/>
        <dbReference type="ChEBI" id="CHEBI:15377"/>
        <dbReference type="ChEBI" id="CHEBI:15378"/>
        <dbReference type="ChEBI" id="CHEBI:17790"/>
        <dbReference type="ChEBI" id="CHEBI:79005"/>
        <dbReference type="ChEBI" id="CHEBI:82696"/>
        <dbReference type="EC" id="3.1.1.97"/>
    </reaction>
</comment>
<protein>
    <recommendedName>
        <fullName evidence="6">methylated diphthine methylhydrolase</fullName>
        <ecNumber evidence="6">3.1.1.97</ecNumber>
    </recommendedName>
</protein>
<dbReference type="InterPro" id="IPR052415">
    <property type="entry name" value="Diphthine_MTase"/>
</dbReference>
<feature type="repeat" description="WD" evidence="8">
    <location>
        <begin position="224"/>
        <end position="266"/>
    </location>
</feature>
<dbReference type="GO" id="GO:0008168">
    <property type="term" value="F:methyltransferase activity"/>
    <property type="evidence" value="ECO:0007669"/>
    <property type="project" value="UniProtKB-KW"/>
</dbReference>